<gene>
    <name evidence="1" type="primary">THOC5_2</name>
    <name evidence="1" type="ORF">DSO57_1036892</name>
</gene>
<protein>
    <submittedName>
        <fullName evidence="1">THO complex subunit 5</fullName>
    </submittedName>
</protein>
<evidence type="ECO:0000313" key="2">
    <source>
        <dbReference type="Proteomes" id="UP001165960"/>
    </source>
</evidence>
<proteinExistence type="predicted"/>
<accession>A0ACC2U853</accession>
<dbReference type="EMBL" id="QTSX02001082">
    <property type="protein sequence ID" value="KAJ9083213.1"/>
    <property type="molecule type" value="Genomic_DNA"/>
</dbReference>
<evidence type="ECO:0000313" key="1">
    <source>
        <dbReference type="EMBL" id="KAJ9083213.1"/>
    </source>
</evidence>
<organism evidence="1 2">
    <name type="scientific">Entomophthora muscae</name>
    <dbReference type="NCBI Taxonomy" id="34485"/>
    <lineage>
        <taxon>Eukaryota</taxon>
        <taxon>Fungi</taxon>
        <taxon>Fungi incertae sedis</taxon>
        <taxon>Zoopagomycota</taxon>
        <taxon>Entomophthoromycotina</taxon>
        <taxon>Entomophthoromycetes</taxon>
        <taxon>Entomophthorales</taxon>
        <taxon>Entomophthoraceae</taxon>
        <taxon>Entomophthora</taxon>
    </lineage>
</organism>
<dbReference type="Proteomes" id="UP001165960">
    <property type="component" value="Unassembled WGS sequence"/>
</dbReference>
<comment type="caution">
    <text evidence="1">The sequence shown here is derived from an EMBL/GenBank/DDBJ whole genome shotgun (WGS) entry which is preliminary data.</text>
</comment>
<name>A0ACC2U853_9FUNG</name>
<reference evidence="1" key="1">
    <citation type="submission" date="2022-04" db="EMBL/GenBank/DDBJ databases">
        <title>Genome of the entomopathogenic fungus Entomophthora muscae.</title>
        <authorList>
            <person name="Elya C."/>
            <person name="Lovett B.R."/>
            <person name="Lee E."/>
            <person name="Macias A.M."/>
            <person name="Hajek A.E."/>
            <person name="De Bivort B.L."/>
            <person name="Kasson M.T."/>
            <person name="De Fine Licht H.H."/>
            <person name="Stajich J.E."/>
        </authorList>
    </citation>
    <scope>NUCLEOTIDE SEQUENCE</scope>
    <source>
        <strain evidence="1">Berkeley</strain>
    </source>
</reference>
<sequence length="241" mass="27842">MSQAEITPTGIKKDFGIMELIRSLSSKVTKRSASELDGPELHQDGLEATSKIRELAQDFKRKRIETDTTDQTDLGEKEIMAAFSIFTNLKLINRRMQQHNLSVREEVKLLKEKVNARYLTLKAREAELQLLKDQIFTLQKQSELVEDINIIPEQEFDVQATEPYSTYSNDHEKMLNRLKFELFQRKKLQEQLQEVGKNKSKINLHSSNFRKDFSKIKTLVASMNTACTSLDFAVNKLKSSK</sequence>
<keyword evidence="2" id="KW-1185">Reference proteome</keyword>